<sequence>MSGLQYNLHFEKLCRTLRLGELAGEPEPISGGFLHRMYAVETTQGKYAVKALNPQIMLRPTAMQNYIHSEQIANIAVHHVPALPAKRFNGIFMHEIDKQYYLVFDWVLGKSLKPDEITITHCNKLGAILADLHMTDFSGLDVTNDPSNHEQPADWNDYLLKGQEHHAAWVNLLRENINKLYEWNTKAIIAAEQLASNMVISHRDMDPKNVLWIQDNPVLIDWEAAGYTSPMQELTETAVYWSESEAGNVDKGRFLAFIDGYTKRYGTLEADWRTVLDSGFLGKLGWLEYNLKRSLRIECTDEEEQRLGTEQAVGTIHAIRRYADMSSELEKWLINKSI</sequence>
<gene>
    <name evidence="2" type="ORF">DQG23_41395</name>
</gene>
<organism evidence="2 3">
    <name type="scientific">Paenibacillus contaminans</name>
    <dbReference type="NCBI Taxonomy" id="450362"/>
    <lineage>
        <taxon>Bacteria</taxon>
        <taxon>Bacillati</taxon>
        <taxon>Bacillota</taxon>
        <taxon>Bacilli</taxon>
        <taxon>Bacillales</taxon>
        <taxon>Paenibacillaceae</taxon>
        <taxon>Paenibacillus</taxon>
    </lineage>
</organism>
<dbReference type="RefSeq" id="WP_113036909.1">
    <property type="nucleotide sequence ID" value="NZ_QMFB01000063.1"/>
</dbReference>
<proteinExistence type="predicted"/>
<dbReference type="OrthoDB" id="2352890at2"/>
<dbReference type="SUPFAM" id="SSF56112">
    <property type="entry name" value="Protein kinase-like (PK-like)"/>
    <property type="match status" value="1"/>
</dbReference>
<dbReference type="EMBL" id="QMFB01000063">
    <property type="protein sequence ID" value="RAV08182.1"/>
    <property type="molecule type" value="Genomic_DNA"/>
</dbReference>
<keyword evidence="3" id="KW-1185">Reference proteome</keyword>
<dbReference type="InterPro" id="IPR011009">
    <property type="entry name" value="Kinase-like_dom_sf"/>
</dbReference>
<dbReference type="Gene3D" id="3.90.1200.10">
    <property type="match status" value="1"/>
</dbReference>
<dbReference type="AlphaFoldDB" id="A0A329LMB2"/>
<evidence type="ECO:0000313" key="2">
    <source>
        <dbReference type="EMBL" id="RAV08182.1"/>
    </source>
</evidence>
<name>A0A329LMB2_9BACL</name>
<comment type="caution">
    <text evidence="2">The sequence shown here is derived from an EMBL/GenBank/DDBJ whole genome shotgun (WGS) entry which is preliminary data.</text>
</comment>
<dbReference type="InterPro" id="IPR002575">
    <property type="entry name" value="Aminoglycoside_PTrfase"/>
</dbReference>
<keyword evidence="2" id="KW-0808">Transferase</keyword>
<feature type="domain" description="Aminoglycoside phosphotransferase" evidence="1">
    <location>
        <begin position="27"/>
        <end position="263"/>
    </location>
</feature>
<dbReference type="Pfam" id="PF01636">
    <property type="entry name" value="APH"/>
    <property type="match status" value="1"/>
</dbReference>
<dbReference type="Proteomes" id="UP000250369">
    <property type="component" value="Unassembled WGS sequence"/>
</dbReference>
<dbReference type="GO" id="GO:0016740">
    <property type="term" value="F:transferase activity"/>
    <property type="evidence" value="ECO:0007669"/>
    <property type="project" value="UniProtKB-KW"/>
</dbReference>
<evidence type="ECO:0000259" key="1">
    <source>
        <dbReference type="Pfam" id="PF01636"/>
    </source>
</evidence>
<accession>A0A329LMB2</accession>
<protein>
    <submittedName>
        <fullName evidence="2">Aminoglycoside phosphotransferase family protein</fullName>
    </submittedName>
</protein>
<reference evidence="2 3" key="1">
    <citation type="journal article" date="2009" name="Int. J. Syst. Evol. Microbiol.">
        <title>Paenibacillus contaminans sp. nov., isolated from a contaminated laboratory plate.</title>
        <authorList>
            <person name="Chou J.H."/>
            <person name="Lee J.H."/>
            <person name="Lin M.C."/>
            <person name="Chang P.S."/>
            <person name="Arun A.B."/>
            <person name="Young C.C."/>
            <person name="Chen W.M."/>
        </authorList>
    </citation>
    <scope>NUCLEOTIDE SEQUENCE [LARGE SCALE GENOMIC DNA]</scope>
    <source>
        <strain evidence="2 3">CKOBP-6</strain>
    </source>
</reference>
<evidence type="ECO:0000313" key="3">
    <source>
        <dbReference type="Proteomes" id="UP000250369"/>
    </source>
</evidence>